<dbReference type="Pfam" id="PF24755">
    <property type="entry name" value="SpoVR_C"/>
    <property type="match status" value="1"/>
</dbReference>
<protein>
    <submittedName>
        <fullName evidence="3">Stage V sporulation protein R</fullName>
    </submittedName>
</protein>
<dbReference type="Proteomes" id="UP000199607">
    <property type="component" value="Unassembled WGS sequence"/>
</dbReference>
<dbReference type="AlphaFoldDB" id="A0A1I4D5P8"/>
<dbReference type="EMBL" id="FOTC01000001">
    <property type="protein sequence ID" value="SFK87321.1"/>
    <property type="molecule type" value="Genomic_DNA"/>
</dbReference>
<proteinExistence type="predicted"/>
<organism evidence="3 4">
    <name type="scientific">Halogranum rubrum</name>
    <dbReference type="NCBI Taxonomy" id="553466"/>
    <lineage>
        <taxon>Archaea</taxon>
        <taxon>Methanobacteriati</taxon>
        <taxon>Methanobacteriota</taxon>
        <taxon>Stenosarchaea group</taxon>
        <taxon>Halobacteria</taxon>
        <taxon>Halobacteriales</taxon>
        <taxon>Haloferacaceae</taxon>
    </lineage>
</organism>
<feature type="domain" description="SpoVR protein-like N-terminal" evidence="1">
    <location>
        <begin position="491"/>
        <end position="556"/>
    </location>
</feature>
<feature type="domain" description="SpoVR-like C-terminal" evidence="2">
    <location>
        <begin position="559"/>
        <end position="610"/>
    </location>
</feature>
<reference evidence="4" key="1">
    <citation type="submission" date="2016-10" db="EMBL/GenBank/DDBJ databases">
        <authorList>
            <person name="Varghese N."/>
            <person name="Submissions S."/>
        </authorList>
    </citation>
    <scope>NUCLEOTIDE SEQUENCE [LARGE SCALE GENOMIC DNA]</scope>
    <source>
        <strain evidence="4">CGMCC 1.7738</strain>
    </source>
</reference>
<sequence>MRDDRIDAQRVAKQLEEPVREASALAKKLGLDPYPVNYWIVDYDEMNQLIAYGGFQTRYPHWRWGMSYDRQRKTDQFGMGKAFEIVNNDNPSHAFLQESNSLADQKAVITHVEAHSDFFANNEWFGMFARDGEMLDAAAMLEAHGSAIGSYMDDPEIDRGEVEKFIDAVLCLEDNIDQHRPYREAGLPREKQGPEDLRDRLDDMNISDEVRRQVFSEEWLDDLAEAEEAEANLDEPQKDILAYLRRHGMTYDEEKDRAVEMEPWQKDVLDMLREESYYFAAQKMTKVMNEGWAAYWESLMMGEEHFAGTDEFITYADHQSRVLGSPGLNPYKLGKDLWEYIENSTNRREVADKLLRVKGVTWRNFHDEVDFERVQELLAPDPTIDGIRSDTVDDVVALGPDDPRIDYETLDRVLSAREADEESPVDVDAYPWKLLTYEGMAERHYSLVKPQNRGFVRRIRRSELERLARYMFDDELYDTVEEALADLDYSAGWRRMREIRESHNDVTFLDAFLTDEFVTESHYFAYEYTRSSGDFRVTSTDYEDVKKKLLLMFTNFGKPTVAVYDGNYDNRGELLLGHQYNGIMLDHGQAKGVVERLYDLWGRPINLMTIVKEYDEHDLEIARRRGREPEPVEAGKRIRYDGESFEVHDLDDELTERIAAGDVDYDTKPDDWLA</sequence>
<dbReference type="InterPro" id="IPR057008">
    <property type="entry name" value="SpoVR-like_C"/>
</dbReference>
<evidence type="ECO:0000313" key="4">
    <source>
        <dbReference type="Proteomes" id="UP000199607"/>
    </source>
</evidence>
<dbReference type="RefSeq" id="WP_089867838.1">
    <property type="nucleotide sequence ID" value="NZ_FOTC01000001.1"/>
</dbReference>
<dbReference type="InterPro" id="IPR007390">
    <property type="entry name" value="Spore_V_R"/>
</dbReference>
<dbReference type="InterPro" id="IPR056174">
    <property type="entry name" value="SpoVR_N"/>
</dbReference>
<accession>A0A1I4D5P8</accession>
<feature type="domain" description="SpoVR protein-like N-terminal" evidence="1">
    <location>
        <begin position="12"/>
        <end position="352"/>
    </location>
</feature>
<dbReference type="STRING" id="553466.SAMN04487950_1558"/>
<evidence type="ECO:0000313" key="3">
    <source>
        <dbReference type="EMBL" id="SFK87321.1"/>
    </source>
</evidence>
<evidence type="ECO:0000259" key="1">
    <source>
        <dbReference type="Pfam" id="PF04293"/>
    </source>
</evidence>
<name>A0A1I4D5P8_9EURY</name>
<keyword evidence="4" id="KW-1185">Reference proteome</keyword>
<gene>
    <name evidence="3" type="ORF">SAMN04487950_1558</name>
</gene>
<dbReference type="Pfam" id="PF04293">
    <property type="entry name" value="SpoVR"/>
    <property type="match status" value="2"/>
</dbReference>
<evidence type="ECO:0000259" key="2">
    <source>
        <dbReference type="Pfam" id="PF24755"/>
    </source>
</evidence>
<dbReference type="PANTHER" id="PTHR30029">
    <property type="entry name" value="STAGE V SPORULATION PROTEIN R"/>
    <property type="match status" value="1"/>
</dbReference>
<dbReference type="PANTHER" id="PTHR30029:SF2">
    <property type="entry name" value="STAGE V SPORULATION PROTEIN R"/>
    <property type="match status" value="1"/>
</dbReference>